<dbReference type="InterPro" id="IPR000253">
    <property type="entry name" value="FHA_dom"/>
</dbReference>
<name>A0A316W2A2_9BASI</name>
<dbReference type="Pfam" id="PF00498">
    <property type="entry name" value="FHA"/>
    <property type="match status" value="1"/>
</dbReference>
<evidence type="ECO:0000259" key="2">
    <source>
        <dbReference type="PROSITE" id="PS50006"/>
    </source>
</evidence>
<feature type="compositionally biased region" description="Basic and acidic residues" evidence="1">
    <location>
        <begin position="128"/>
        <end position="140"/>
    </location>
</feature>
<dbReference type="EMBL" id="KZ819372">
    <property type="protein sequence ID" value="PWN43218.1"/>
    <property type="molecule type" value="Genomic_DNA"/>
</dbReference>
<feature type="region of interest" description="Disordered" evidence="1">
    <location>
        <begin position="1"/>
        <end position="169"/>
    </location>
</feature>
<dbReference type="GeneID" id="37035598"/>
<gene>
    <name evidence="3" type="ORF">IE81DRAFT_322720</name>
</gene>
<feature type="compositionally biased region" description="Polar residues" evidence="1">
    <location>
        <begin position="143"/>
        <end position="153"/>
    </location>
</feature>
<dbReference type="AlphaFoldDB" id="A0A316W2A2"/>
<dbReference type="SUPFAM" id="SSF49879">
    <property type="entry name" value="SMAD/FHA domain"/>
    <property type="match status" value="1"/>
</dbReference>
<dbReference type="PROSITE" id="PS50006">
    <property type="entry name" value="FHA_DOMAIN"/>
    <property type="match status" value="1"/>
</dbReference>
<dbReference type="InParanoid" id="A0A316W2A2"/>
<sequence>MSFSRDQARRKSRWEEEEAYRPLRQSPSRRHERGQDRHTVPVQSGQHTDRANGRSRDAHGRGKESRWDTGEGSTSRQPEGHGDGRSRRSDRDREGEEAFRSGPSSSYRESRARPPPRSRSRSRSPGYWERDRARERRAYDSRNAQGQAVSSAGDSHIDKDKDSQPNFESSGLLAAASNNVNGVALKYHEPPEARKPKKKWRCYVYKDGKEIDLLHISRQSVYLLGRDRAVADIPVEHPSVSKQHAVLQYRLVIKRNEFGDESKNINPFLLDLESANGTTLNGTELQPARYYELLSGDTIKFGASEREWTLLCEE</sequence>
<keyword evidence="4" id="KW-1185">Reference proteome</keyword>
<dbReference type="PANTHER" id="PTHR23308">
    <property type="entry name" value="NUCLEAR INHIBITOR OF PROTEIN PHOSPHATASE-1"/>
    <property type="match status" value="1"/>
</dbReference>
<evidence type="ECO:0000313" key="3">
    <source>
        <dbReference type="EMBL" id="PWN43218.1"/>
    </source>
</evidence>
<reference evidence="3 4" key="1">
    <citation type="journal article" date="2018" name="Mol. Biol. Evol.">
        <title>Broad Genomic Sampling Reveals a Smut Pathogenic Ancestry of the Fungal Clade Ustilaginomycotina.</title>
        <authorList>
            <person name="Kijpornyongpan T."/>
            <person name="Mondo S.J."/>
            <person name="Barry K."/>
            <person name="Sandor L."/>
            <person name="Lee J."/>
            <person name="Lipzen A."/>
            <person name="Pangilinan J."/>
            <person name="LaButti K."/>
            <person name="Hainaut M."/>
            <person name="Henrissat B."/>
            <person name="Grigoriev I.V."/>
            <person name="Spatafora J.W."/>
            <person name="Aime M.C."/>
        </authorList>
    </citation>
    <scope>NUCLEOTIDE SEQUENCE [LARGE SCALE GENOMIC DNA]</scope>
    <source>
        <strain evidence="3 4">MCA 4658</strain>
    </source>
</reference>
<feature type="compositionally biased region" description="Basic and acidic residues" evidence="1">
    <location>
        <begin position="47"/>
        <end position="69"/>
    </location>
</feature>
<organism evidence="3 4">
    <name type="scientific">Ceraceosorus guamensis</name>
    <dbReference type="NCBI Taxonomy" id="1522189"/>
    <lineage>
        <taxon>Eukaryota</taxon>
        <taxon>Fungi</taxon>
        <taxon>Dikarya</taxon>
        <taxon>Basidiomycota</taxon>
        <taxon>Ustilaginomycotina</taxon>
        <taxon>Exobasidiomycetes</taxon>
        <taxon>Ceraceosorales</taxon>
        <taxon>Ceraceosoraceae</taxon>
        <taxon>Ceraceosorus</taxon>
    </lineage>
</organism>
<dbReference type="InterPro" id="IPR008984">
    <property type="entry name" value="SMAD_FHA_dom_sf"/>
</dbReference>
<dbReference type="Proteomes" id="UP000245783">
    <property type="component" value="Unassembled WGS sequence"/>
</dbReference>
<dbReference type="RefSeq" id="XP_025370378.1">
    <property type="nucleotide sequence ID" value="XM_025513728.1"/>
</dbReference>
<accession>A0A316W2A2</accession>
<evidence type="ECO:0000313" key="4">
    <source>
        <dbReference type="Proteomes" id="UP000245783"/>
    </source>
</evidence>
<dbReference type="SMART" id="SM00240">
    <property type="entry name" value="FHA"/>
    <property type="match status" value="1"/>
</dbReference>
<dbReference type="OrthoDB" id="444265at2759"/>
<dbReference type="InterPro" id="IPR050923">
    <property type="entry name" value="Cell_Proc_Reg/RNA_Proc"/>
</dbReference>
<evidence type="ECO:0000256" key="1">
    <source>
        <dbReference type="SAM" id="MobiDB-lite"/>
    </source>
</evidence>
<protein>
    <submittedName>
        <fullName evidence="3">SMAD/FHA domain-containing protein</fullName>
    </submittedName>
</protein>
<proteinExistence type="predicted"/>
<feature type="compositionally biased region" description="Basic and acidic residues" evidence="1">
    <location>
        <begin position="78"/>
        <end position="99"/>
    </location>
</feature>
<feature type="domain" description="FHA" evidence="2">
    <location>
        <begin position="222"/>
        <end position="285"/>
    </location>
</feature>
<dbReference type="Gene3D" id="2.60.200.20">
    <property type="match status" value="1"/>
</dbReference>
<dbReference type="STRING" id="1522189.A0A316W2A2"/>